<dbReference type="CDD" id="cd00806">
    <property type="entry name" value="TrpRS_core"/>
    <property type="match status" value="1"/>
</dbReference>
<dbReference type="Pfam" id="PF00579">
    <property type="entry name" value="tRNA-synt_1b"/>
    <property type="match status" value="1"/>
</dbReference>
<comment type="caution">
    <text evidence="11">The sequence shown here is derived from an EMBL/GenBank/DDBJ whole genome shotgun (WGS) entry which is preliminary data.</text>
</comment>
<comment type="function">
    <text evidence="8">Catalyzes the attachment of tryptophan to tRNA(Trp).</text>
</comment>
<dbReference type="InterPro" id="IPR014729">
    <property type="entry name" value="Rossmann-like_a/b/a_fold"/>
</dbReference>
<dbReference type="SUPFAM" id="SSF52374">
    <property type="entry name" value="Nucleotidylyl transferase"/>
    <property type="match status" value="1"/>
</dbReference>
<accession>A0A7C4JKL8</accession>
<organism evidence="11">
    <name type="scientific">Ignisphaera aggregans</name>
    <dbReference type="NCBI Taxonomy" id="334771"/>
    <lineage>
        <taxon>Archaea</taxon>
        <taxon>Thermoproteota</taxon>
        <taxon>Thermoprotei</taxon>
        <taxon>Desulfurococcales</taxon>
        <taxon>Desulfurococcaceae</taxon>
        <taxon>Ignisphaera</taxon>
    </lineage>
</organism>
<comment type="subcellular location">
    <subcellularLocation>
        <location evidence="8">Cytoplasm</location>
    </subcellularLocation>
</comment>
<dbReference type="GO" id="GO:0005737">
    <property type="term" value="C:cytoplasm"/>
    <property type="evidence" value="ECO:0007669"/>
    <property type="project" value="UniProtKB-SubCell"/>
</dbReference>
<dbReference type="Gene3D" id="3.40.50.620">
    <property type="entry name" value="HUPs"/>
    <property type="match status" value="1"/>
</dbReference>
<feature type="short sequence motif" description="'KMSKS' region" evidence="8">
    <location>
        <begin position="258"/>
        <end position="262"/>
    </location>
</feature>
<sequence>MANEIRITPWEAEAFVDYEKLIRVFGVKSLTDKEIELLWSYAKDDHIMIRRRVFYAHRDLDLFLMSYGAGRRCALYTGRGPSGSTHLGHLLPWVFTKWLQDKLGLDLFFQMTDDEKFLHSEEKTIEDYNSYAYENMLDLIALDFDPYKTHVIIDTEDIRYLYPIAVKVAKKITFSTQKATFGFTESTNVGMIFYPTLQMAVAFLPTELYGEPTEVLIPAAIDQDPYWRLARDIAFSLGYPKPAQIHCKLLPGLDIGGKMSSSKPESAIYTVDDPEVAYKKILKAYTGGQPTAELQRKLGGDPDMCPVYKMFEMMFEENDSKLIERYSNCKAGALLCGECKKELAERVARFLKDHQIKRKKAIDRINKYLIRYKMSVPPVRRR</sequence>
<dbReference type="InterPro" id="IPR020653">
    <property type="entry name" value="Tryptophan-tRNA-ligase_arc"/>
</dbReference>
<evidence type="ECO:0000256" key="7">
    <source>
        <dbReference type="ARBA" id="ARBA00023146"/>
    </source>
</evidence>
<comment type="caution">
    <text evidence="8">Lacks conserved residue(s) required for the propagation of feature annotation.</text>
</comment>
<reference evidence="11" key="1">
    <citation type="journal article" date="2020" name="mSystems">
        <title>Genome- and Community-Level Interaction Insights into Carbon Utilization and Element Cycling Functions of Hydrothermarchaeota in Hydrothermal Sediment.</title>
        <authorList>
            <person name="Zhou Z."/>
            <person name="Liu Y."/>
            <person name="Xu W."/>
            <person name="Pan J."/>
            <person name="Luo Z.H."/>
            <person name="Li M."/>
        </authorList>
    </citation>
    <scope>NUCLEOTIDE SEQUENCE [LARGE SCALE GENOMIC DNA]</scope>
    <source>
        <strain evidence="11">SpSt-637</strain>
        <strain evidence="10">SpSt-667</strain>
    </source>
</reference>
<dbReference type="Gene3D" id="1.10.240.10">
    <property type="entry name" value="Tyrosyl-Transfer RNA Synthetase"/>
    <property type="match status" value="1"/>
</dbReference>
<keyword evidence="7 8" id="KW-0030">Aminoacyl-tRNA synthetase</keyword>
<dbReference type="GO" id="GO:0004830">
    <property type="term" value="F:tryptophan-tRNA ligase activity"/>
    <property type="evidence" value="ECO:0007669"/>
    <property type="project" value="UniProtKB-UniRule"/>
</dbReference>
<evidence type="ECO:0000256" key="9">
    <source>
        <dbReference type="RuleBase" id="RU363036"/>
    </source>
</evidence>
<comment type="similarity">
    <text evidence="1 8 9">Belongs to the class-I aminoacyl-tRNA synthetase family.</text>
</comment>
<evidence type="ECO:0000256" key="4">
    <source>
        <dbReference type="ARBA" id="ARBA00022741"/>
    </source>
</evidence>
<keyword evidence="5 8" id="KW-0067">ATP-binding</keyword>
<name>A0A7C4JKL8_9CREN</name>
<dbReference type="GO" id="GO:0006436">
    <property type="term" value="P:tryptophanyl-tRNA aminoacylation"/>
    <property type="evidence" value="ECO:0007669"/>
    <property type="project" value="UniProtKB-UniRule"/>
</dbReference>
<dbReference type="GO" id="GO:0005524">
    <property type="term" value="F:ATP binding"/>
    <property type="evidence" value="ECO:0007669"/>
    <property type="project" value="UniProtKB-UniRule"/>
</dbReference>
<dbReference type="EMBL" id="DTBD01000062">
    <property type="protein sequence ID" value="HGQ64940.1"/>
    <property type="molecule type" value="Genomic_DNA"/>
</dbReference>
<proteinExistence type="inferred from homology"/>
<dbReference type="HAMAP" id="MF_00140_A">
    <property type="entry name" value="Trp_tRNA_synth_A"/>
    <property type="match status" value="1"/>
</dbReference>
<dbReference type="PANTHER" id="PTHR10055">
    <property type="entry name" value="TRYPTOPHANYL-TRNA SYNTHETASE"/>
    <property type="match status" value="1"/>
</dbReference>
<keyword evidence="2 8" id="KW-0963">Cytoplasm</keyword>
<evidence type="ECO:0000256" key="3">
    <source>
        <dbReference type="ARBA" id="ARBA00022598"/>
    </source>
</evidence>
<keyword evidence="6 8" id="KW-0648">Protein biosynthesis</keyword>
<protein>
    <recommendedName>
        <fullName evidence="8">Tryptophan--tRNA ligase</fullName>
        <ecNumber evidence="8">6.1.1.2</ecNumber>
    </recommendedName>
    <alternativeName>
        <fullName evidence="8">Tryptophanyl-tRNA synthetase</fullName>
        <shortName evidence="8">TrpRS</shortName>
    </alternativeName>
</protein>
<dbReference type="PANTHER" id="PTHR10055:SF1">
    <property type="entry name" value="TRYPTOPHAN--TRNA LIGASE, CYTOPLASMIC"/>
    <property type="match status" value="1"/>
</dbReference>
<evidence type="ECO:0000256" key="5">
    <source>
        <dbReference type="ARBA" id="ARBA00022840"/>
    </source>
</evidence>
<dbReference type="AlphaFoldDB" id="A0A7C4JKL8"/>
<evidence type="ECO:0000256" key="6">
    <source>
        <dbReference type="ARBA" id="ARBA00022917"/>
    </source>
</evidence>
<keyword evidence="4 8" id="KW-0547">Nucleotide-binding</keyword>
<evidence type="ECO:0000256" key="2">
    <source>
        <dbReference type="ARBA" id="ARBA00022490"/>
    </source>
</evidence>
<dbReference type="PRINTS" id="PR01039">
    <property type="entry name" value="TRNASYNTHTRP"/>
</dbReference>
<keyword evidence="3 8" id="KW-0436">Ligase</keyword>
<evidence type="ECO:0000256" key="1">
    <source>
        <dbReference type="ARBA" id="ARBA00005594"/>
    </source>
</evidence>
<dbReference type="InterPro" id="IPR002305">
    <property type="entry name" value="aa-tRNA-synth_Ic"/>
</dbReference>
<dbReference type="NCBIfam" id="TIGR00233">
    <property type="entry name" value="trpS"/>
    <property type="match status" value="1"/>
</dbReference>
<comment type="catalytic activity">
    <reaction evidence="8">
        <text>tRNA(Trp) + L-tryptophan + ATP = L-tryptophyl-tRNA(Trp) + AMP + diphosphate + H(+)</text>
        <dbReference type="Rhea" id="RHEA:24080"/>
        <dbReference type="Rhea" id="RHEA-COMP:9671"/>
        <dbReference type="Rhea" id="RHEA-COMP:9705"/>
        <dbReference type="ChEBI" id="CHEBI:15378"/>
        <dbReference type="ChEBI" id="CHEBI:30616"/>
        <dbReference type="ChEBI" id="CHEBI:33019"/>
        <dbReference type="ChEBI" id="CHEBI:57912"/>
        <dbReference type="ChEBI" id="CHEBI:78442"/>
        <dbReference type="ChEBI" id="CHEBI:78535"/>
        <dbReference type="ChEBI" id="CHEBI:456215"/>
        <dbReference type="EC" id="6.1.1.2"/>
    </reaction>
</comment>
<dbReference type="EMBL" id="DTCK01000034">
    <property type="protein sequence ID" value="HGQ36076.1"/>
    <property type="molecule type" value="Genomic_DNA"/>
</dbReference>
<evidence type="ECO:0000313" key="11">
    <source>
        <dbReference type="EMBL" id="HGQ64940.1"/>
    </source>
</evidence>
<evidence type="ECO:0000313" key="10">
    <source>
        <dbReference type="EMBL" id="HGQ36076.1"/>
    </source>
</evidence>
<dbReference type="NCBIfam" id="NF008927">
    <property type="entry name" value="PRK12285.1-4"/>
    <property type="match status" value="1"/>
</dbReference>
<dbReference type="InterPro" id="IPR002306">
    <property type="entry name" value="Trp-tRNA-ligase"/>
</dbReference>
<gene>
    <name evidence="8" type="primary">trpS</name>
    <name evidence="11" type="ORF">ENU08_06830</name>
    <name evidence="10" type="ORF">ENU41_05295</name>
</gene>
<evidence type="ECO:0000256" key="8">
    <source>
        <dbReference type="HAMAP-Rule" id="MF_00140"/>
    </source>
</evidence>
<dbReference type="EC" id="6.1.1.2" evidence="8"/>